<dbReference type="GO" id="GO:0004055">
    <property type="term" value="F:argininosuccinate synthase activity"/>
    <property type="evidence" value="ECO:0007669"/>
    <property type="project" value="InterPro"/>
</dbReference>
<dbReference type="Gene3D" id="3.40.50.620">
    <property type="entry name" value="HUPs"/>
    <property type="match status" value="1"/>
</dbReference>
<organism evidence="5">
    <name type="scientific">marine sediment metagenome</name>
    <dbReference type="NCBI Taxonomy" id="412755"/>
    <lineage>
        <taxon>unclassified sequences</taxon>
        <taxon>metagenomes</taxon>
        <taxon>ecological metagenomes</taxon>
    </lineage>
</organism>
<evidence type="ECO:0000259" key="4">
    <source>
        <dbReference type="Pfam" id="PF00764"/>
    </source>
</evidence>
<reference evidence="5" key="1">
    <citation type="journal article" date="2014" name="Front. Microbiol.">
        <title>High frequency of phylogenetically diverse reductive dehalogenase-homologous genes in deep subseafloor sedimentary metagenomes.</title>
        <authorList>
            <person name="Kawai M."/>
            <person name="Futagami T."/>
            <person name="Toyoda A."/>
            <person name="Takaki Y."/>
            <person name="Nishi S."/>
            <person name="Hori S."/>
            <person name="Arai W."/>
            <person name="Tsubouchi T."/>
            <person name="Morono Y."/>
            <person name="Uchiyama I."/>
            <person name="Ito T."/>
            <person name="Fujiyama A."/>
            <person name="Inagaki F."/>
            <person name="Takami H."/>
        </authorList>
    </citation>
    <scope>NUCLEOTIDE SEQUENCE</scope>
    <source>
        <strain evidence="5">Expedition CK06-06</strain>
    </source>
</reference>
<dbReference type="PANTHER" id="PTHR11587">
    <property type="entry name" value="ARGININOSUCCINATE SYNTHASE"/>
    <property type="match status" value="1"/>
</dbReference>
<evidence type="ECO:0000256" key="1">
    <source>
        <dbReference type="ARBA" id="ARBA00022598"/>
    </source>
</evidence>
<dbReference type="EMBL" id="BARU01017333">
    <property type="protein sequence ID" value="GAH59135.1"/>
    <property type="molecule type" value="Genomic_DNA"/>
</dbReference>
<keyword evidence="1" id="KW-0436">Ligase</keyword>
<dbReference type="Pfam" id="PF00764">
    <property type="entry name" value="Arginosuc_synth"/>
    <property type="match status" value="1"/>
</dbReference>
<dbReference type="InterPro" id="IPR014729">
    <property type="entry name" value="Rossmann-like_a/b/a_fold"/>
</dbReference>
<dbReference type="AlphaFoldDB" id="X1HQ13"/>
<evidence type="ECO:0000313" key="5">
    <source>
        <dbReference type="EMBL" id="GAH59135.1"/>
    </source>
</evidence>
<protein>
    <recommendedName>
        <fullName evidence="4">Arginosuccinate synthase-like N-terminal domain-containing protein</fullName>
    </recommendedName>
</protein>
<dbReference type="PROSITE" id="PS00564">
    <property type="entry name" value="ARGININOSUCCIN_SYN_1"/>
    <property type="match status" value="1"/>
</dbReference>
<name>X1HQ13_9ZZZZ</name>
<dbReference type="GO" id="GO:0005737">
    <property type="term" value="C:cytoplasm"/>
    <property type="evidence" value="ECO:0007669"/>
    <property type="project" value="TreeGrafter"/>
</dbReference>
<keyword evidence="3" id="KW-0067">ATP-binding</keyword>
<dbReference type="SUPFAM" id="SSF52402">
    <property type="entry name" value="Adenine nucleotide alpha hydrolases-like"/>
    <property type="match status" value="1"/>
</dbReference>
<evidence type="ECO:0000256" key="2">
    <source>
        <dbReference type="ARBA" id="ARBA00022741"/>
    </source>
</evidence>
<dbReference type="GO" id="GO:0005524">
    <property type="term" value="F:ATP binding"/>
    <property type="evidence" value="ECO:0007669"/>
    <property type="project" value="UniProtKB-KW"/>
</dbReference>
<dbReference type="GO" id="GO:0006526">
    <property type="term" value="P:L-arginine biosynthetic process"/>
    <property type="evidence" value="ECO:0007669"/>
    <property type="project" value="InterPro"/>
</dbReference>
<dbReference type="GO" id="GO:0000053">
    <property type="term" value="P:argininosuccinate metabolic process"/>
    <property type="evidence" value="ECO:0007669"/>
    <property type="project" value="TreeGrafter"/>
</dbReference>
<dbReference type="InterPro" id="IPR001518">
    <property type="entry name" value="Arginosuc_synth"/>
</dbReference>
<proteinExistence type="predicted"/>
<sequence length="94" mass="10949">MTHIQDSKRLGPKKKHYDKILLLYSGGLDTSCLIPWLQETYNAEVYTFTADLGQTFADPLRFQEIEKKAYNLGVIKHYNVDVKESFVQDYIFPT</sequence>
<feature type="non-terminal residue" evidence="5">
    <location>
        <position position="94"/>
    </location>
</feature>
<accession>X1HQ13</accession>
<gene>
    <name evidence="5" type="ORF">S03H2_28764</name>
</gene>
<dbReference type="GO" id="GO:0000050">
    <property type="term" value="P:urea cycle"/>
    <property type="evidence" value="ECO:0007669"/>
    <property type="project" value="TreeGrafter"/>
</dbReference>
<dbReference type="InterPro" id="IPR018223">
    <property type="entry name" value="Arginosuc_synth_CS"/>
</dbReference>
<keyword evidence="2" id="KW-0547">Nucleotide-binding</keyword>
<feature type="domain" description="Arginosuccinate synthase-like N-terminal" evidence="4">
    <location>
        <begin position="19"/>
        <end position="94"/>
    </location>
</feature>
<comment type="caution">
    <text evidence="5">The sequence shown here is derived from an EMBL/GenBank/DDBJ whole genome shotgun (WGS) entry which is preliminary data.</text>
</comment>
<dbReference type="InterPro" id="IPR048267">
    <property type="entry name" value="Arginosuc_syn_N"/>
</dbReference>
<dbReference type="PANTHER" id="PTHR11587:SF2">
    <property type="entry name" value="ARGININOSUCCINATE SYNTHASE"/>
    <property type="match status" value="1"/>
</dbReference>
<evidence type="ECO:0000256" key="3">
    <source>
        <dbReference type="ARBA" id="ARBA00022840"/>
    </source>
</evidence>